<organism evidence="1 2">
    <name type="scientific">Bacillus pseudomycoides</name>
    <dbReference type="NCBI Taxonomy" id="64104"/>
    <lineage>
        <taxon>Bacteria</taxon>
        <taxon>Bacillati</taxon>
        <taxon>Bacillota</taxon>
        <taxon>Bacilli</taxon>
        <taxon>Bacillales</taxon>
        <taxon>Bacillaceae</taxon>
        <taxon>Bacillus</taxon>
        <taxon>Bacillus cereus group</taxon>
    </lineage>
</organism>
<accession>A0A1Y3M837</accession>
<protein>
    <submittedName>
        <fullName evidence="1">Uncharacterized protein</fullName>
    </submittedName>
</protein>
<comment type="caution">
    <text evidence="1">The sequence shown here is derived from an EMBL/GenBank/DDBJ whole genome shotgun (WGS) entry which is preliminary data.</text>
</comment>
<sequence length="93" mass="10822">MVSLFPFIWVLNRDEQQLLEKGKPVEIVVVSKKELPARGGTDYTVEYDLDNKLYSIHVNKPFYDGVKKGDTFEAIQYKGRIKIDPKYHIGVYE</sequence>
<proteinExistence type="predicted"/>
<evidence type="ECO:0000313" key="2">
    <source>
        <dbReference type="Proteomes" id="UP000195321"/>
    </source>
</evidence>
<dbReference type="Proteomes" id="UP000195321">
    <property type="component" value="Unassembled WGS sequence"/>
</dbReference>
<dbReference type="AlphaFoldDB" id="A0A1Y3M837"/>
<name>A0A1Y3M837_9BACI</name>
<dbReference type="EMBL" id="MWPX01000040">
    <property type="protein sequence ID" value="OUM46599.1"/>
    <property type="molecule type" value="Genomic_DNA"/>
</dbReference>
<evidence type="ECO:0000313" key="1">
    <source>
        <dbReference type="EMBL" id="OUM46599.1"/>
    </source>
</evidence>
<reference evidence="1 2" key="1">
    <citation type="submission" date="2017-02" db="EMBL/GenBank/DDBJ databases">
        <title>Bacillus pseudomycoides isolate FSL K6-0042.</title>
        <authorList>
            <person name="Kovac J."/>
        </authorList>
    </citation>
    <scope>NUCLEOTIDE SEQUENCE [LARGE SCALE GENOMIC DNA]</scope>
    <source>
        <strain evidence="1 2">FSL K6-0042</strain>
    </source>
</reference>
<gene>
    <name evidence="1" type="ORF">BW425_22850</name>
</gene>
<dbReference type="RefSeq" id="WP_016115867.1">
    <property type="nucleotide sequence ID" value="NZ_JARHXM010000135.1"/>
</dbReference>